<dbReference type="OrthoDB" id="9784383at2"/>
<dbReference type="InterPro" id="IPR036465">
    <property type="entry name" value="vWFA_dom_sf"/>
</dbReference>
<dbReference type="PANTHER" id="PTHR45737:SF6">
    <property type="entry name" value="VON WILLEBRAND FACTOR A DOMAIN-CONTAINING PROTEIN 5A"/>
    <property type="match status" value="1"/>
</dbReference>
<dbReference type="KEGG" id="dti:Desti_0542"/>
<feature type="chain" id="PRO_5003687255" evidence="2">
    <location>
        <begin position="23"/>
        <end position="820"/>
    </location>
</feature>
<keyword evidence="2" id="KW-0732">Signal</keyword>
<evidence type="ECO:0000313" key="5">
    <source>
        <dbReference type="EMBL" id="AFM23275.1"/>
    </source>
</evidence>
<dbReference type="InterPro" id="IPR013694">
    <property type="entry name" value="VIT"/>
</dbReference>
<evidence type="ECO:0000259" key="4">
    <source>
        <dbReference type="PROSITE" id="PS51468"/>
    </source>
</evidence>
<dbReference type="Pfam" id="PF13768">
    <property type="entry name" value="VWA_3"/>
    <property type="match status" value="1"/>
</dbReference>
<dbReference type="Pfam" id="PF08487">
    <property type="entry name" value="VIT"/>
    <property type="match status" value="1"/>
</dbReference>
<protein>
    <submittedName>
        <fullName evidence="5">Uncharacterized protein containing a von Willebrand factor type A (VWA) domain</fullName>
    </submittedName>
</protein>
<dbReference type="PANTHER" id="PTHR45737">
    <property type="entry name" value="VON WILLEBRAND FACTOR A DOMAIN-CONTAINING PROTEIN 5A"/>
    <property type="match status" value="1"/>
</dbReference>
<evidence type="ECO:0000259" key="3">
    <source>
        <dbReference type="PROSITE" id="PS50234"/>
    </source>
</evidence>
<accession>I4C134</accession>
<dbReference type="PROSITE" id="PS51468">
    <property type="entry name" value="VIT"/>
    <property type="match status" value="1"/>
</dbReference>
<reference evidence="6" key="1">
    <citation type="submission" date="2012-06" db="EMBL/GenBank/DDBJ databases">
        <title>Complete sequence of chromosome of Desulfomonile tiedjei DSM 6799.</title>
        <authorList>
            <person name="Lucas S."/>
            <person name="Copeland A."/>
            <person name="Lapidus A."/>
            <person name="Glavina del Rio T."/>
            <person name="Dalin E."/>
            <person name="Tice H."/>
            <person name="Bruce D."/>
            <person name="Goodwin L."/>
            <person name="Pitluck S."/>
            <person name="Peters L."/>
            <person name="Ovchinnikova G."/>
            <person name="Zeytun A."/>
            <person name="Lu M."/>
            <person name="Kyrpides N."/>
            <person name="Mavromatis K."/>
            <person name="Ivanova N."/>
            <person name="Brettin T."/>
            <person name="Detter J.C."/>
            <person name="Han C."/>
            <person name="Larimer F."/>
            <person name="Land M."/>
            <person name="Hauser L."/>
            <person name="Markowitz V."/>
            <person name="Cheng J.-F."/>
            <person name="Hugenholtz P."/>
            <person name="Woyke T."/>
            <person name="Wu D."/>
            <person name="Spring S."/>
            <person name="Schroeder M."/>
            <person name="Brambilla E."/>
            <person name="Klenk H.-P."/>
            <person name="Eisen J.A."/>
        </authorList>
    </citation>
    <scope>NUCLEOTIDE SEQUENCE [LARGE SCALE GENOMIC DNA]</scope>
    <source>
        <strain evidence="6">ATCC 49306 / DSM 6799 / DCB-1</strain>
    </source>
</reference>
<feature type="signal peptide" evidence="2">
    <location>
        <begin position="1"/>
        <end position="22"/>
    </location>
</feature>
<organism evidence="5 6">
    <name type="scientific">Desulfomonile tiedjei (strain ATCC 49306 / DSM 6799 / DCB-1)</name>
    <dbReference type="NCBI Taxonomy" id="706587"/>
    <lineage>
        <taxon>Bacteria</taxon>
        <taxon>Pseudomonadati</taxon>
        <taxon>Thermodesulfobacteriota</taxon>
        <taxon>Desulfomonilia</taxon>
        <taxon>Desulfomonilales</taxon>
        <taxon>Desulfomonilaceae</taxon>
        <taxon>Desulfomonile</taxon>
    </lineage>
</organism>
<dbReference type="SMART" id="SM00609">
    <property type="entry name" value="VIT"/>
    <property type="match status" value="1"/>
</dbReference>
<evidence type="ECO:0000256" key="1">
    <source>
        <dbReference type="SAM" id="MobiDB-lite"/>
    </source>
</evidence>
<name>I4C134_DESTA</name>
<proteinExistence type="predicted"/>
<dbReference type="SMART" id="SM00327">
    <property type="entry name" value="VWA"/>
    <property type="match status" value="1"/>
</dbReference>
<feature type="region of interest" description="Disordered" evidence="1">
    <location>
        <begin position="688"/>
        <end position="711"/>
    </location>
</feature>
<dbReference type="Proteomes" id="UP000006055">
    <property type="component" value="Chromosome"/>
</dbReference>
<feature type="domain" description="VWFA" evidence="3">
    <location>
        <begin position="316"/>
        <end position="486"/>
    </location>
</feature>
<dbReference type="AlphaFoldDB" id="I4C134"/>
<dbReference type="SUPFAM" id="SSF53300">
    <property type="entry name" value="vWA-like"/>
    <property type="match status" value="1"/>
</dbReference>
<dbReference type="EMBL" id="CP003360">
    <property type="protein sequence ID" value="AFM23275.1"/>
    <property type="molecule type" value="Genomic_DNA"/>
</dbReference>
<dbReference type="STRING" id="706587.Desti_0542"/>
<dbReference type="RefSeq" id="WP_014808433.1">
    <property type="nucleotide sequence ID" value="NC_018025.1"/>
</dbReference>
<dbReference type="eggNOG" id="COG2304">
    <property type="taxonomic scope" value="Bacteria"/>
</dbReference>
<evidence type="ECO:0000313" key="6">
    <source>
        <dbReference type="Proteomes" id="UP000006055"/>
    </source>
</evidence>
<dbReference type="InterPro" id="IPR002035">
    <property type="entry name" value="VWF_A"/>
</dbReference>
<gene>
    <name evidence="5" type="ordered locus">Desti_0542</name>
</gene>
<sequence length="820" mass="90100">MIKFKFLSIFALFILNCATVLAGEAHAAAPGQGALTIIDRSGKAGEGCPLEHTSVKVDVSGFLARVTVRQIFRNPQREKIEAVYTFPLSSEGAVNSMVMRMGERVIKGEVKRREEARAMYEAAKSRGNVASLLDQERPNIFTQSVANIMPGERVEIEIQYSEVLSYDDGAFKFVFPMVVGPRFIPGARTGKQGTGRSPDTTQVRDASLITPPVAPAGTRAGHDVDLTLTLKAGIPIHSIKSELHEIHLQRDGTDRATVSLKNKDEIPNRDFVLSYTVAGDDVRSGILSHKEGKNGYVTIVMVPPKKIAPDKISPKEMIFVIDCSGSQEGKPLEKAKDTMRYIIDRMNPDDTFNIVDFNSGARMLFDEARKNTEQNRAKALTYLSSLEARGGTWMGPAVEKICSMPPQSNRLRIVTFMTDGYVGNDFEIISLVKKCRDKSRWFPFGTGNSVNRFLLDRMAGVGGGEPEYILLNSPGEEIAKKFYQRIAAPVLTDITLQQEGVALEDVFPKSLIDLWSHKPLIFKARYKSAGRGAITIKGFAAGKPYTQTLHVDLPEKETANPSLGSLWARAKVDDLMSRDWFSVQQGTPDKELKEEIVRVALEHQIMTQYTSFVAVEETTVTIGGQPIRVAVPVELPDGVSREGIFGEQSAAPVSGTAMAYRPNSPVLAGAVAKAVPVHRRLEGDMRVLEKEEDSRQSDATTRNFPAPVKEKEDEKLNPALMELVDFLRAHGKESLGRYKKLALENGKLTVLVWLNENSDTTLGKLRTVGLEILFVSAGKSVIGFISAENLEHLAAIPEVRRVEQPKAAAGVSSSDRKGGF</sequence>
<dbReference type="HOGENOM" id="CLU_011139_1_1_7"/>
<evidence type="ECO:0000256" key="2">
    <source>
        <dbReference type="SAM" id="SignalP"/>
    </source>
</evidence>
<dbReference type="Gene3D" id="3.40.50.410">
    <property type="entry name" value="von Willebrand factor, type A domain"/>
    <property type="match status" value="1"/>
</dbReference>
<feature type="domain" description="VIT" evidence="4">
    <location>
        <begin position="34"/>
        <end position="162"/>
    </location>
</feature>
<dbReference type="PROSITE" id="PS50234">
    <property type="entry name" value="VWFA"/>
    <property type="match status" value="1"/>
</dbReference>
<keyword evidence="6" id="KW-1185">Reference proteome</keyword>